<evidence type="ECO:0008006" key="19">
    <source>
        <dbReference type="Google" id="ProtNLM"/>
    </source>
</evidence>
<keyword evidence="18" id="KW-1185">Reference proteome</keyword>
<evidence type="ECO:0000313" key="16">
    <source>
        <dbReference type="EMBL" id="CAF0842893.1"/>
    </source>
</evidence>
<proteinExistence type="inferred from homology"/>
<dbReference type="OrthoDB" id="2419613at2759"/>
<evidence type="ECO:0000256" key="5">
    <source>
        <dbReference type="ARBA" id="ARBA00022692"/>
    </source>
</evidence>
<feature type="domain" description="Cytochrome b561" evidence="14">
    <location>
        <begin position="337"/>
        <end position="549"/>
    </location>
</feature>
<accession>A0A814IIB2</accession>
<dbReference type="InterPro" id="IPR005018">
    <property type="entry name" value="DOMON_domain"/>
</dbReference>
<dbReference type="Gene3D" id="1.20.120.1770">
    <property type="match status" value="1"/>
</dbReference>
<comment type="subcellular location">
    <subcellularLocation>
        <location evidence="2">Membrane</location>
        <topology evidence="2">Multi-pass membrane protein</topology>
    </subcellularLocation>
</comment>
<evidence type="ECO:0000256" key="12">
    <source>
        <dbReference type="SAM" id="SignalP"/>
    </source>
</evidence>
<comment type="similarity">
    <text evidence="3">Belongs to the FRRS1 family.</text>
</comment>
<feature type="transmembrane region" description="Helical" evidence="11">
    <location>
        <begin position="380"/>
        <end position="401"/>
    </location>
</feature>
<evidence type="ECO:0000256" key="8">
    <source>
        <dbReference type="ARBA" id="ARBA00023004"/>
    </source>
</evidence>
<feature type="domain" description="DOMON" evidence="13">
    <location>
        <begin position="208"/>
        <end position="332"/>
    </location>
</feature>
<keyword evidence="9 11" id="KW-0472">Membrane</keyword>
<dbReference type="InterPro" id="IPR042307">
    <property type="entry name" value="Reeler_sf"/>
</dbReference>
<evidence type="ECO:0000259" key="15">
    <source>
        <dbReference type="PROSITE" id="PS51019"/>
    </source>
</evidence>
<feature type="transmembrane region" description="Helical" evidence="11">
    <location>
        <begin position="489"/>
        <end position="513"/>
    </location>
</feature>
<keyword evidence="7 11" id="KW-1133">Transmembrane helix</keyword>
<feature type="chain" id="PRO_5036224768" description="Ferric-chelate reductase 1" evidence="12">
    <location>
        <begin position="20"/>
        <end position="615"/>
    </location>
</feature>
<organism evidence="17 18">
    <name type="scientific">Adineta ricciae</name>
    <name type="common">Rotifer</name>
    <dbReference type="NCBI Taxonomy" id="249248"/>
    <lineage>
        <taxon>Eukaryota</taxon>
        <taxon>Metazoa</taxon>
        <taxon>Spiralia</taxon>
        <taxon>Gnathifera</taxon>
        <taxon>Rotifera</taxon>
        <taxon>Eurotatoria</taxon>
        <taxon>Bdelloidea</taxon>
        <taxon>Adinetida</taxon>
        <taxon>Adinetidae</taxon>
        <taxon>Adineta</taxon>
    </lineage>
</organism>
<dbReference type="CDD" id="cd08760">
    <property type="entry name" value="Cyt_b561_FRRS1_like"/>
    <property type="match status" value="1"/>
</dbReference>
<dbReference type="Proteomes" id="UP000663852">
    <property type="component" value="Unassembled WGS sequence"/>
</dbReference>
<dbReference type="Pfam" id="PF03351">
    <property type="entry name" value="DOMON"/>
    <property type="match status" value="1"/>
</dbReference>
<dbReference type="PROSITE" id="PS51019">
    <property type="entry name" value="REELIN"/>
    <property type="match status" value="1"/>
</dbReference>
<dbReference type="Proteomes" id="UP000663828">
    <property type="component" value="Unassembled WGS sequence"/>
</dbReference>
<feature type="transmembrane region" description="Helical" evidence="11">
    <location>
        <begin position="422"/>
        <end position="443"/>
    </location>
</feature>
<feature type="domain" description="Reelin" evidence="15">
    <location>
        <begin position="16"/>
        <end position="180"/>
    </location>
</feature>
<keyword evidence="12" id="KW-0732">Signal</keyword>
<dbReference type="Gene3D" id="2.60.40.4060">
    <property type="entry name" value="Reeler domain"/>
    <property type="match status" value="1"/>
</dbReference>
<evidence type="ECO:0000313" key="17">
    <source>
        <dbReference type="EMBL" id="CAF1024959.1"/>
    </source>
</evidence>
<keyword evidence="6" id="KW-0249">Electron transport</keyword>
<evidence type="ECO:0000256" key="3">
    <source>
        <dbReference type="ARBA" id="ARBA00009195"/>
    </source>
</evidence>
<comment type="cofactor">
    <cofactor evidence="1">
        <name>heme b</name>
        <dbReference type="ChEBI" id="CHEBI:60344"/>
    </cofactor>
</comment>
<evidence type="ECO:0000256" key="10">
    <source>
        <dbReference type="ARBA" id="ARBA00023180"/>
    </source>
</evidence>
<reference evidence="17" key="1">
    <citation type="submission" date="2021-02" db="EMBL/GenBank/DDBJ databases">
        <authorList>
            <person name="Nowell W R."/>
        </authorList>
    </citation>
    <scope>NUCLEOTIDE SEQUENCE</scope>
</reference>
<keyword evidence="5 11" id="KW-0812">Transmembrane</keyword>
<dbReference type="PROSITE" id="PS50939">
    <property type="entry name" value="CYTOCHROME_B561"/>
    <property type="match status" value="1"/>
</dbReference>
<evidence type="ECO:0000313" key="18">
    <source>
        <dbReference type="Proteomes" id="UP000663828"/>
    </source>
</evidence>
<protein>
    <recommendedName>
        <fullName evidence="19">Ferric-chelate reductase 1</fullName>
    </recommendedName>
</protein>
<keyword evidence="8" id="KW-0408">Iron</keyword>
<dbReference type="PANTHER" id="PTHR45828">
    <property type="entry name" value="CYTOCHROME B561/FERRIC REDUCTASE TRANSMEMBRANE"/>
    <property type="match status" value="1"/>
</dbReference>
<feature type="transmembrane region" description="Helical" evidence="11">
    <location>
        <begin position="455"/>
        <end position="477"/>
    </location>
</feature>
<sequence length="615" mass="67188">MELFTYQLLVFILICTKYGNNHSTGAPTDACSTMTPGHTPNTAQSCSAIYTIQTDKTQYYPTDTVLITVSGATGSNTFRGILLQARTLNGNQIIGTWTVVSSTTQALTCNSVTNSAITHNSKTDKTSVQAIWTPPSTITETTTVIKATIVNVYTTFFVNCFNVTLTAKQANTSTNATTVAASSTTAGASTTVTSTTITTTTVQQIVGVQVAVNWTYTSGVTSVKMQITNLQASQWCAFGLSLDQDMGEDHVFVCKYLSTYNVVVERRINSGGYSPPVLGGTGGVFNSTTQKVENGVVSCEFTLSGFTSSKRRRCAIASLSQTTSYYPLIAIGNLDSSNNLIQHTSRTPLSQTVQLNQAASFSYNADSDDSSNTSLMKAHGIIMIFTWILFVSTGVLIARYFKTVWPERKICGKAVWFAIHRAVMISVAILTIIAFVLILVFESGQWIPRNETREFAHSIVGILVICFAIVQPIMALFRCAPDAQYRFIFNYVHAAVGFLAFTLSVVAIFIGMFLSAINPDGNKRWGIVLAWTLWLPVIFSSFQFVEFYFKRQESRQKATNSYDLSNTNGHAVPPDETKEIENNPTRDRIKIILLVIHILVALGLALTLAILVGQI</sequence>
<dbReference type="CDD" id="cd08544">
    <property type="entry name" value="Reeler"/>
    <property type="match status" value="1"/>
</dbReference>
<evidence type="ECO:0000256" key="7">
    <source>
        <dbReference type="ARBA" id="ARBA00022989"/>
    </source>
</evidence>
<dbReference type="AlphaFoldDB" id="A0A814IIB2"/>
<evidence type="ECO:0000256" key="4">
    <source>
        <dbReference type="ARBA" id="ARBA00022448"/>
    </source>
</evidence>
<evidence type="ECO:0000256" key="6">
    <source>
        <dbReference type="ARBA" id="ARBA00022982"/>
    </source>
</evidence>
<evidence type="ECO:0000256" key="9">
    <source>
        <dbReference type="ARBA" id="ARBA00023136"/>
    </source>
</evidence>
<dbReference type="PROSITE" id="PS50836">
    <property type="entry name" value="DOMON"/>
    <property type="match status" value="1"/>
</dbReference>
<dbReference type="InterPro" id="IPR006593">
    <property type="entry name" value="Cyt_b561/ferric_Rdtase_TM"/>
</dbReference>
<dbReference type="SMART" id="SM00665">
    <property type="entry name" value="B561"/>
    <property type="match status" value="1"/>
</dbReference>
<feature type="transmembrane region" description="Helical" evidence="11">
    <location>
        <begin position="591"/>
        <end position="612"/>
    </location>
</feature>
<evidence type="ECO:0000259" key="13">
    <source>
        <dbReference type="PROSITE" id="PS50836"/>
    </source>
</evidence>
<dbReference type="Pfam" id="PF03188">
    <property type="entry name" value="Cytochrom_B561"/>
    <property type="match status" value="1"/>
</dbReference>
<dbReference type="EMBL" id="CAJNOJ010000020">
    <property type="protein sequence ID" value="CAF0842893.1"/>
    <property type="molecule type" value="Genomic_DNA"/>
</dbReference>
<dbReference type="Pfam" id="PF02014">
    <property type="entry name" value="Reeler"/>
    <property type="match status" value="1"/>
</dbReference>
<dbReference type="InterPro" id="IPR051237">
    <property type="entry name" value="Ferric-chelate_Red/DefProt"/>
</dbReference>
<evidence type="ECO:0000256" key="1">
    <source>
        <dbReference type="ARBA" id="ARBA00001970"/>
    </source>
</evidence>
<dbReference type="GO" id="GO:0016020">
    <property type="term" value="C:membrane"/>
    <property type="evidence" value="ECO:0007669"/>
    <property type="project" value="UniProtKB-SubCell"/>
</dbReference>
<gene>
    <name evidence="16" type="ORF">EDS130_LOCUS6924</name>
    <name evidence="17" type="ORF">XAT740_LOCUS14438</name>
</gene>
<keyword evidence="4" id="KW-0813">Transport</keyword>
<comment type="caution">
    <text evidence="17">The sequence shown here is derived from an EMBL/GenBank/DDBJ whole genome shotgun (WGS) entry which is preliminary data.</text>
</comment>
<dbReference type="EMBL" id="CAJNOR010000866">
    <property type="protein sequence ID" value="CAF1024959.1"/>
    <property type="molecule type" value="Genomic_DNA"/>
</dbReference>
<evidence type="ECO:0000259" key="14">
    <source>
        <dbReference type="PROSITE" id="PS50939"/>
    </source>
</evidence>
<evidence type="ECO:0000256" key="2">
    <source>
        <dbReference type="ARBA" id="ARBA00004141"/>
    </source>
</evidence>
<feature type="transmembrane region" description="Helical" evidence="11">
    <location>
        <begin position="525"/>
        <end position="549"/>
    </location>
</feature>
<evidence type="ECO:0000256" key="11">
    <source>
        <dbReference type="SAM" id="Phobius"/>
    </source>
</evidence>
<dbReference type="PANTHER" id="PTHR45828:SF36">
    <property type="entry name" value="REELIN DOMAIN-CONTAINING PROTEIN"/>
    <property type="match status" value="1"/>
</dbReference>
<feature type="signal peptide" evidence="12">
    <location>
        <begin position="1"/>
        <end position="19"/>
    </location>
</feature>
<keyword evidence="10" id="KW-0325">Glycoprotein</keyword>
<dbReference type="InterPro" id="IPR002861">
    <property type="entry name" value="Reeler_dom"/>
</dbReference>
<name>A0A814IIB2_ADIRI</name>